<comment type="catalytic activity">
    <reaction evidence="1">
        <text>coproporphyrinogen III + 3 O2 = coproporphyrin III + 3 H2O2</text>
        <dbReference type="Rhea" id="RHEA:43436"/>
        <dbReference type="ChEBI" id="CHEBI:15379"/>
        <dbReference type="ChEBI" id="CHEBI:16240"/>
        <dbReference type="ChEBI" id="CHEBI:57309"/>
        <dbReference type="ChEBI" id="CHEBI:131725"/>
        <dbReference type="EC" id="1.3.3.15"/>
    </reaction>
    <physiologicalReaction direction="left-to-right" evidence="1">
        <dbReference type="Rhea" id="RHEA:43437"/>
    </physiologicalReaction>
</comment>
<comment type="caution">
    <text evidence="13">The sequence shown here is derived from an EMBL/GenBank/DDBJ whole genome shotgun (WGS) entry which is preliminary data.</text>
</comment>
<dbReference type="PANTHER" id="PTHR42923:SF3">
    <property type="entry name" value="PROTOPORPHYRINOGEN OXIDASE"/>
    <property type="match status" value="1"/>
</dbReference>
<dbReference type="InterPro" id="IPR004572">
    <property type="entry name" value="Protoporphyrinogen_oxidase"/>
</dbReference>
<comment type="function">
    <text evidence="11">Involved in coproporphyrin-dependent heme b biosynthesis. Catalyzes the oxidation of coproporphyrinogen III to coproporphyrin III.</text>
</comment>
<evidence type="ECO:0000256" key="11">
    <source>
        <dbReference type="RuleBase" id="RU364052"/>
    </source>
</evidence>
<dbReference type="RefSeq" id="WP_204698673.1">
    <property type="nucleotide sequence ID" value="NZ_JAFBEC010000008.1"/>
</dbReference>
<protein>
    <recommendedName>
        <fullName evidence="6 11">Coproporphyrinogen III oxidase</fullName>
        <ecNumber evidence="5 11">1.3.3.15</ecNumber>
    </recommendedName>
</protein>
<comment type="subcellular location">
    <subcellularLocation>
        <location evidence="11">Cytoplasm</location>
    </subcellularLocation>
</comment>
<keyword evidence="8 11" id="KW-0274">FAD</keyword>
<dbReference type="PANTHER" id="PTHR42923">
    <property type="entry name" value="PROTOPORPHYRINOGEN OXIDASE"/>
    <property type="match status" value="1"/>
</dbReference>
<evidence type="ECO:0000256" key="2">
    <source>
        <dbReference type="ARBA" id="ARBA00001974"/>
    </source>
</evidence>
<keyword evidence="9 11" id="KW-0560">Oxidoreductase</keyword>
<gene>
    <name evidence="13" type="ORF">JOD17_003035</name>
</gene>
<dbReference type="Gene3D" id="3.50.50.60">
    <property type="entry name" value="FAD/NAD(P)-binding domain"/>
    <property type="match status" value="1"/>
</dbReference>
<reference evidence="13 14" key="1">
    <citation type="submission" date="2021-01" db="EMBL/GenBank/DDBJ databases">
        <title>Genomic Encyclopedia of Type Strains, Phase IV (KMG-IV): sequencing the most valuable type-strain genomes for metagenomic binning, comparative biology and taxonomic classification.</title>
        <authorList>
            <person name="Goeker M."/>
        </authorList>
    </citation>
    <scope>NUCLEOTIDE SEQUENCE [LARGE SCALE GENOMIC DNA]</scope>
    <source>
        <strain evidence="13 14">DSM 25540</strain>
    </source>
</reference>
<dbReference type="NCBIfam" id="TIGR00562">
    <property type="entry name" value="proto_IX_ox"/>
    <property type="match status" value="1"/>
</dbReference>
<feature type="domain" description="Amine oxidase" evidence="12">
    <location>
        <begin position="10"/>
        <end position="451"/>
    </location>
</feature>
<dbReference type="SUPFAM" id="SSF54373">
    <property type="entry name" value="FAD-linked reductases, C-terminal domain"/>
    <property type="match status" value="1"/>
</dbReference>
<name>A0ABS2PET0_9BACL</name>
<evidence type="ECO:0000259" key="12">
    <source>
        <dbReference type="Pfam" id="PF01593"/>
    </source>
</evidence>
<evidence type="ECO:0000313" key="13">
    <source>
        <dbReference type="EMBL" id="MBM7633939.1"/>
    </source>
</evidence>
<evidence type="ECO:0000256" key="8">
    <source>
        <dbReference type="ARBA" id="ARBA00022827"/>
    </source>
</evidence>
<evidence type="ECO:0000313" key="14">
    <source>
        <dbReference type="Proteomes" id="UP000741863"/>
    </source>
</evidence>
<dbReference type="Gene3D" id="1.10.3110.10">
    <property type="entry name" value="protoporphyrinogen ix oxidase, domain 3"/>
    <property type="match status" value="1"/>
</dbReference>
<comment type="pathway">
    <text evidence="3 11">Porphyrin-containing compound metabolism; protoheme biosynthesis.</text>
</comment>
<evidence type="ECO:0000256" key="5">
    <source>
        <dbReference type="ARBA" id="ARBA00012402"/>
    </source>
</evidence>
<dbReference type="GO" id="GO:0004729">
    <property type="term" value="F:oxygen-dependent protoporphyrinogen oxidase activity"/>
    <property type="evidence" value="ECO:0007669"/>
    <property type="project" value="UniProtKB-EC"/>
</dbReference>
<evidence type="ECO:0000256" key="7">
    <source>
        <dbReference type="ARBA" id="ARBA00022630"/>
    </source>
</evidence>
<evidence type="ECO:0000256" key="4">
    <source>
        <dbReference type="ARBA" id="ARBA00008310"/>
    </source>
</evidence>
<comment type="cofactor">
    <cofactor evidence="2 11">
        <name>FAD</name>
        <dbReference type="ChEBI" id="CHEBI:57692"/>
    </cofactor>
</comment>
<comment type="similarity">
    <text evidence="4 11">Belongs to the protoporphyrinogen/coproporphyrinogen oxidase family. Coproporphyrinogen III oxidase subfamily.</text>
</comment>
<evidence type="ECO:0000256" key="3">
    <source>
        <dbReference type="ARBA" id="ARBA00004744"/>
    </source>
</evidence>
<dbReference type="Proteomes" id="UP000741863">
    <property type="component" value="Unassembled WGS sequence"/>
</dbReference>
<evidence type="ECO:0000256" key="9">
    <source>
        <dbReference type="ARBA" id="ARBA00023002"/>
    </source>
</evidence>
<dbReference type="EC" id="1.3.3.15" evidence="5 11"/>
<dbReference type="InterPro" id="IPR050464">
    <property type="entry name" value="Zeta_carotene_desat/Oxidored"/>
</dbReference>
<organism evidence="13 14">
    <name type="scientific">Geomicrobium sediminis</name>
    <dbReference type="NCBI Taxonomy" id="1347788"/>
    <lineage>
        <taxon>Bacteria</taxon>
        <taxon>Bacillati</taxon>
        <taxon>Bacillota</taxon>
        <taxon>Bacilli</taxon>
        <taxon>Bacillales</taxon>
        <taxon>Geomicrobium</taxon>
    </lineage>
</organism>
<dbReference type="SUPFAM" id="SSF51905">
    <property type="entry name" value="FAD/NAD(P)-binding domain"/>
    <property type="match status" value="1"/>
</dbReference>
<dbReference type="Pfam" id="PF01593">
    <property type="entry name" value="Amino_oxidase"/>
    <property type="match status" value="1"/>
</dbReference>
<evidence type="ECO:0000256" key="1">
    <source>
        <dbReference type="ARBA" id="ARBA00001755"/>
    </source>
</evidence>
<keyword evidence="7 11" id="KW-0285">Flavoprotein</keyword>
<dbReference type="InterPro" id="IPR036188">
    <property type="entry name" value="FAD/NAD-bd_sf"/>
</dbReference>
<dbReference type="EMBL" id="JAFBEC010000008">
    <property type="protein sequence ID" value="MBM7633939.1"/>
    <property type="molecule type" value="Genomic_DNA"/>
</dbReference>
<keyword evidence="14" id="KW-1185">Reference proteome</keyword>
<evidence type="ECO:0000256" key="6">
    <source>
        <dbReference type="ARBA" id="ARBA00019046"/>
    </source>
</evidence>
<proteinExistence type="inferred from homology"/>
<keyword evidence="10 11" id="KW-0350">Heme biosynthesis</keyword>
<dbReference type="InterPro" id="IPR002937">
    <property type="entry name" value="Amino_oxidase"/>
</dbReference>
<accession>A0ABS2PET0</accession>
<keyword evidence="11" id="KW-0963">Cytoplasm</keyword>
<evidence type="ECO:0000256" key="10">
    <source>
        <dbReference type="ARBA" id="ARBA00023133"/>
    </source>
</evidence>
<dbReference type="Gene3D" id="3.90.660.20">
    <property type="entry name" value="Protoporphyrinogen oxidase, mitochondrial, domain 2"/>
    <property type="match status" value="1"/>
</dbReference>
<sequence length="461" mass="50840">MKVAIIGGGITGLSALYELSKHPEVDAELFEASQMLGGKIRSYHREDFVVERGADSFLARKPELMALVSELGIEDQLVTNETGQAFILYNEELHPIPKPSSMGIPSSLKPLLSTSLLSTKGKMRASLDLVKPKAKLDEDVAAGQLFRYRFGDEMVDRLLEPLLSGIYAGSLNELSLESTLPQFKALATKHRSLIKASEAIQKKQPTAGTNTGQFRTFKNGLITVIEALEARLDQASIHKDHKLVSIERDGNQHRLSFENGHEEIADAVIMTVPQPVAATTFVEDGLSERLERLRGASVATVALAFRESDVSERADGTGFLVPKGNDTVIKAVTFVDKKWPTAVPDGYVLLRSFVGRPGQEEIVNESDDVIVEQVIKGLSKMLEINGIPLWYDVERWQEAMPTYTVGHKQRVQQWREAVNDTYPYVLLAGASYDGVGLPDCVRQGINATNQIVNQVKNNDKQ</sequence>